<dbReference type="AlphaFoldDB" id="A0A8T3AM17"/>
<dbReference type="Pfam" id="PF07816">
    <property type="entry name" value="DUF1645"/>
    <property type="match status" value="1"/>
</dbReference>
<feature type="region of interest" description="Disordered" evidence="1">
    <location>
        <begin position="90"/>
        <end position="147"/>
    </location>
</feature>
<evidence type="ECO:0000313" key="3">
    <source>
        <dbReference type="Proteomes" id="UP000829196"/>
    </source>
</evidence>
<evidence type="ECO:0000256" key="1">
    <source>
        <dbReference type="SAM" id="MobiDB-lite"/>
    </source>
</evidence>
<dbReference type="Proteomes" id="UP000829196">
    <property type="component" value="Unassembled WGS sequence"/>
</dbReference>
<dbReference type="OrthoDB" id="667051at2759"/>
<accession>A0A8T3AM17</accession>
<dbReference type="PANTHER" id="PTHR33095">
    <property type="entry name" value="OS07G0619500 PROTEIN"/>
    <property type="match status" value="1"/>
</dbReference>
<organism evidence="2 3">
    <name type="scientific">Dendrobium nobile</name>
    <name type="common">Orchid</name>
    <dbReference type="NCBI Taxonomy" id="94219"/>
    <lineage>
        <taxon>Eukaryota</taxon>
        <taxon>Viridiplantae</taxon>
        <taxon>Streptophyta</taxon>
        <taxon>Embryophyta</taxon>
        <taxon>Tracheophyta</taxon>
        <taxon>Spermatophyta</taxon>
        <taxon>Magnoliopsida</taxon>
        <taxon>Liliopsida</taxon>
        <taxon>Asparagales</taxon>
        <taxon>Orchidaceae</taxon>
        <taxon>Epidendroideae</taxon>
        <taxon>Malaxideae</taxon>
        <taxon>Dendrobiinae</taxon>
        <taxon>Dendrobium</taxon>
    </lineage>
</organism>
<dbReference type="PANTHER" id="PTHR33095:SF81">
    <property type="entry name" value="OS07G0619500 PROTEIN"/>
    <property type="match status" value="1"/>
</dbReference>
<evidence type="ECO:0000313" key="2">
    <source>
        <dbReference type="EMBL" id="KAI0495265.1"/>
    </source>
</evidence>
<sequence>MEVAMSPRPTSPDFHFTISTTAPSSPRLFGEPFNYDFHYTSAPTSPTRAASIFSSFSNYDNNNDFAFDSGRLSIANPLPEISTADELFDNGRIRPLHPPLLPDERGRKRSSFSTNSENRARVSRSLSPLRYHNTTEASNVLPKSDSGSRKWRFRDLLLFRSVSEGRATGRESRDPLRNYSLLPSLFSSNCSSSSSPASSKKGGKEESNGAPARRGGRRQVASAHEMHYTANRATADELRKKTPLAYQRHGFFGFIQYNPAIRSITKGFSGNSSRP</sequence>
<reference evidence="2" key="1">
    <citation type="journal article" date="2022" name="Front. Genet.">
        <title>Chromosome-Scale Assembly of the Dendrobium nobile Genome Provides Insights Into the Molecular Mechanism of the Biosynthesis of the Medicinal Active Ingredient of Dendrobium.</title>
        <authorList>
            <person name="Xu Q."/>
            <person name="Niu S.-C."/>
            <person name="Li K.-L."/>
            <person name="Zheng P.-J."/>
            <person name="Zhang X.-J."/>
            <person name="Jia Y."/>
            <person name="Liu Y."/>
            <person name="Niu Y.-X."/>
            <person name="Yu L.-H."/>
            <person name="Chen D.-F."/>
            <person name="Zhang G.-Q."/>
        </authorList>
    </citation>
    <scope>NUCLEOTIDE SEQUENCE</scope>
    <source>
        <tissue evidence="2">Leaf</tissue>
    </source>
</reference>
<comment type="caution">
    <text evidence="2">The sequence shown here is derived from an EMBL/GenBank/DDBJ whole genome shotgun (WGS) entry which is preliminary data.</text>
</comment>
<keyword evidence="3" id="KW-1185">Reference proteome</keyword>
<proteinExistence type="predicted"/>
<protein>
    <submittedName>
        <fullName evidence="2">Uncharacterized protein</fullName>
    </submittedName>
</protein>
<feature type="region of interest" description="Disordered" evidence="1">
    <location>
        <begin position="187"/>
        <end position="223"/>
    </location>
</feature>
<feature type="compositionally biased region" description="Low complexity" evidence="1">
    <location>
        <begin position="187"/>
        <end position="200"/>
    </location>
</feature>
<name>A0A8T3AM17_DENNO</name>
<dbReference type="InterPro" id="IPR012442">
    <property type="entry name" value="DUF1645_plant"/>
</dbReference>
<dbReference type="EMBL" id="JAGYWB010000017">
    <property type="protein sequence ID" value="KAI0495265.1"/>
    <property type="molecule type" value="Genomic_DNA"/>
</dbReference>
<gene>
    <name evidence="2" type="ORF">KFK09_025415</name>
</gene>